<evidence type="ECO:0000256" key="2">
    <source>
        <dbReference type="ARBA" id="ARBA00001911"/>
    </source>
</evidence>
<keyword evidence="5" id="KW-0520">NAD</keyword>
<keyword evidence="8" id="KW-1185">Reference proteome</keyword>
<dbReference type="GO" id="GO:0033499">
    <property type="term" value="P:galactose catabolic process via UDP-galactose, Leloir pathway"/>
    <property type="evidence" value="ECO:0007669"/>
    <property type="project" value="TreeGrafter"/>
</dbReference>
<dbReference type="GeneID" id="9045111"/>
<evidence type="ECO:0000313" key="7">
    <source>
        <dbReference type="EMBL" id="EEQ99257.1"/>
    </source>
</evidence>
<evidence type="ECO:0000256" key="5">
    <source>
        <dbReference type="ARBA" id="ARBA00023027"/>
    </source>
</evidence>
<proteinExistence type="predicted"/>
<comment type="catalytic activity">
    <reaction evidence="1">
        <text>UDP-alpha-D-glucose = UDP-alpha-D-galactose</text>
        <dbReference type="Rhea" id="RHEA:22168"/>
        <dbReference type="ChEBI" id="CHEBI:58885"/>
        <dbReference type="ChEBI" id="CHEBI:66914"/>
        <dbReference type="EC" id="5.1.3.2"/>
    </reaction>
</comment>
<dbReference type="AlphaFoldDB" id="C5LVH0"/>
<evidence type="ECO:0000256" key="4">
    <source>
        <dbReference type="ARBA" id="ARBA00013189"/>
    </source>
</evidence>
<dbReference type="InParanoid" id="C5LVH0"/>
<dbReference type="OrthoDB" id="9402762at2759"/>
<evidence type="ECO:0000256" key="3">
    <source>
        <dbReference type="ARBA" id="ARBA00004947"/>
    </source>
</evidence>
<evidence type="ECO:0000256" key="1">
    <source>
        <dbReference type="ARBA" id="ARBA00000083"/>
    </source>
</evidence>
<dbReference type="EC" id="5.1.3.2" evidence="4"/>
<dbReference type="Proteomes" id="UP000007800">
    <property type="component" value="Unassembled WGS sequence"/>
</dbReference>
<evidence type="ECO:0000313" key="8">
    <source>
        <dbReference type="Proteomes" id="UP000007800"/>
    </source>
</evidence>
<evidence type="ECO:0000256" key="6">
    <source>
        <dbReference type="ARBA" id="ARBA00023235"/>
    </source>
</evidence>
<dbReference type="InterPro" id="IPR036291">
    <property type="entry name" value="NAD(P)-bd_dom_sf"/>
</dbReference>
<dbReference type="PANTHER" id="PTHR43725">
    <property type="entry name" value="UDP-GLUCOSE 4-EPIMERASE"/>
    <property type="match status" value="1"/>
</dbReference>
<comment type="pathway">
    <text evidence="3">Carbohydrate metabolism; galactose metabolism.</text>
</comment>
<protein>
    <recommendedName>
        <fullName evidence="4">UDP-glucose 4-epimerase</fullName>
        <ecNumber evidence="4">5.1.3.2</ecNumber>
    </recommendedName>
</protein>
<sequence length="105" mass="11808">MKRSDSNATNIAGLVKPHVPEGFELKYFGVLEMVKAFEEASGKKIPYKVVARRAGDLGSVICNPALAEKELGWVATRDMKTVMEDSWRWQSENPYGYDKEAPEKD</sequence>
<gene>
    <name evidence="7" type="ORF">Pmar_PMAR013310</name>
</gene>
<name>C5LVH0_PERM5</name>
<organism evidence="8">
    <name type="scientific">Perkinsus marinus (strain ATCC 50983 / TXsc)</name>
    <dbReference type="NCBI Taxonomy" id="423536"/>
    <lineage>
        <taxon>Eukaryota</taxon>
        <taxon>Sar</taxon>
        <taxon>Alveolata</taxon>
        <taxon>Perkinsozoa</taxon>
        <taxon>Perkinsea</taxon>
        <taxon>Perkinsida</taxon>
        <taxon>Perkinsidae</taxon>
        <taxon>Perkinsus</taxon>
    </lineage>
</organism>
<dbReference type="Gene3D" id="3.90.25.10">
    <property type="entry name" value="UDP-galactose 4-epimerase, domain 1"/>
    <property type="match status" value="1"/>
</dbReference>
<reference evidence="7 8" key="1">
    <citation type="submission" date="2008-07" db="EMBL/GenBank/DDBJ databases">
        <authorList>
            <person name="El-Sayed N."/>
            <person name="Caler E."/>
            <person name="Inman J."/>
            <person name="Amedeo P."/>
            <person name="Hass B."/>
            <person name="Wortman J."/>
        </authorList>
    </citation>
    <scope>NUCLEOTIDE SEQUENCE [LARGE SCALE GENOMIC DNA]</scope>
    <source>
        <strain evidence="8">ATCC 50983 / TXsc</strain>
    </source>
</reference>
<accession>C5LVH0</accession>
<comment type="cofactor">
    <cofactor evidence="2">
        <name>NAD(+)</name>
        <dbReference type="ChEBI" id="CHEBI:57540"/>
    </cofactor>
</comment>
<dbReference type="EMBL" id="GG685894">
    <property type="protein sequence ID" value="EEQ99257.1"/>
    <property type="molecule type" value="Genomic_DNA"/>
</dbReference>
<dbReference type="GO" id="GO:0005829">
    <property type="term" value="C:cytosol"/>
    <property type="evidence" value="ECO:0007669"/>
    <property type="project" value="TreeGrafter"/>
</dbReference>
<dbReference type="PANTHER" id="PTHR43725:SF47">
    <property type="entry name" value="UDP-GLUCOSE 4-EPIMERASE"/>
    <property type="match status" value="1"/>
</dbReference>
<dbReference type="RefSeq" id="XP_002766540.1">
    <property type="nucleotide sequence ID" value="XM_002766494.1"/>
</dbReference>
<dbReference type="GO" id="GO:0003978">
    <property type="term" value="F:UDP-glucose 4-epimerase activity"/>
    <property type="evidence" value="ECO:0007669"/>
    <property type="project" value="UniProtKB-EC"/>
</dbReference>
<dbReference type="SUPFAM" id="SSF51735">
    <property type="entry name" value="NAD(P)-binding Rossmann-fold domains"/>
    <property type="match status" value="1"/>
</dbReference>
<keyword evidence="6" id="KW-0413">Isomerase</keyword>